<organism evidence="1 2">
    <name type="scientific">Populus alba</name>
    <name type="common">White poplar</name>
    <dbReference type="NCBI Taxonomy" id="43335"/>
    <lineage>
        <taxon>Eukaryota</taxon>
        <taxon>Viridiplantae</taxon>
        <taxon>Streptophyta</taxon>
        <taxon>Embryophyta</taxon>
        <taxon>Tracheophyta</taxon>
        <taxon>Spermatophyta</taxon>
        <taxon>Magnoliopsida</taxon>
        <taxon>eudicotyledons</taxon>
        <taxon>Gunneridae</taxon>
        <taxon>Pentapetalae</taxon>
        <taxon>rosids</taxon>
        <taxon>fabids</taxon>
        <taxon>Malpighiales</taxon>
        <taxon>Salicaceae</taxon>
        <taxon>Saliceae</taxon>
        <taxon>Populus</taxon>
    </lineage>
</organism>
<evidence type="ECO:0000313" key="1">
    <source>
        <dbReference type="EMBL" id="KAL3582338.1"/>
    </source>
</evidence>
<name>A0ACC4BUL8_POPAL</name>
<sequence length="114" mass="12807">MICNRVFNHTHNLRVTRAEYDIGMTPILVVECMPVKNVVQEDKWDSAVSIYNNKQGQATTTSKENAEEEEEDVKSKKPKKPTVMVAEAAAKIDAADLAFFLSNISGPYEVQQDF</sequence>
<evidence type="ECO:0000313" key="2">
    <source>
        <dbReference type="Proteomes" id="UP000309997"/>
    </source>
</evidence>
<keyword evidence="2" id="KW-1185">Reference proteome</keyword>
<dbReference type="Proteomes" id="UP000309997">
    <property type="component" value="Unassembled WGS sequence"/>
</dbReference>
<dbReference type="EMBL" id="RCHU02000008">
    <property type="protein sequence ID" value="KAL3582338.1"/>
    <property type="molecule type" value="Genomic_DNA"/>
</dbReference>
<accession>A0ACC4BUL8</accession>
<protein>
    <submittedName>
        <fullName evidence="1">Uncharacterized protein</fullName>
    </submittedName>
</protein>
<proteinExistence type="predicted"/>
<reference evidence="1 2" key="1">
    <citation type="journal article" date="2024" name="Plant Biotechnol. J.">
        <title>Genome and CRISPR/Cas9 system of a widespread forest tree (Populus alba) in the world.</title>
        <authorList>
            <person name="Liu Y.J."/>
            <person name="Jiang P.F."/>
            <person name="Han X.M."/>
            <person name="Li X.Y."/>
            <person name="Wang H.M."/>
            <person name="Wang Y.J."/>
            <person name="Wang X.X."/>
            <person name="Zeng Q.Y."/>
        </authorList>
    </citation>
    <scope>NUCLEOTIDE SEQUENCE [LARGE SCALE GENOMIC DNA]</scope>
    <source>
        <strain evidence="2">cv. PAL-ZL1</strain>
    </source>
</reference>
<comment type="caution">
    <text evidence="1">The sequence shown here is derived from an EMBL/GenBank/DDBJ whole genome shotgun (WGS) entry which is preliminary data.</text>
</comment>
<gene>
    <name evidence="1" type="ORF">D5086_016670</name>
</gene>